<evidence type="ECO:0000256" key="1">
    <source>
        <dbReference type="ARBA" id="ARBA00001961"/>
    </source>
</evidence>
<dbReference type="InterPro" id="IPR044862">
    <property type="entry name" value="Pro_4_hyd_alph_FE2OG_OXY"/>
</dbReference>
<dbReference type="PANTHER" id="PTHR10869:SF236">
    <property type="entry name" value="PROLYL 4-HYDROXYLASE ALPHA SUBUNIT DOMAIN-CONTAINING PROTEIN"/>
    <property type="match status" value="1"/>
</dbReference>
<evidence type="ECO:0000256" key="5">
    <source>
        <dbReference type="ARBA" id="ARBA00023004"/>
    </source>
</evidence>
<dbReference type="FunFam" id="2.60.120.620:FF:000021">
    <property type="entry name" value="WGS project CABT00000000 data, contig 2.8"/>
    <property type="match status" value="1"/>
</dbReference>
<dbReference type="EMBL" id="JAQJAN010000004">
    <property type="protein sequence ID" value="KAJ5732597.1"/>
    <property type="molecule type" value="Genomic_DNA"/>
</dbReference>
<sequence length="271" mass="30387">MPKPKKTTGVDPKPQTRSAPPSSNSAPTPDWPPLRPLLPATDLTLEPLVGDQIYLVRNFLTSNLCKTYASFLASLPLTTTPGKPKKDEAVRVNDRFQVQDARFAETLWSGTALKELITTRFLDEDAYYNEEGEYEPLSTEQLAQSAKELWGGEPLGLNPNIRIYRYSAGQFFAQHYDESNSLTFLPQSMTKAFPARTTWTLLIYLTTCSGGETVFYPEPTRNDRNPEPISVAPEVGMALLHRHGDHCMLHEGKEVTSGEKWVLRSDLVVTR</sequence>
<dbReference type="PROSITE" id="PS51471">
    <property type="entry name" value="FE2OG_OXY"/>
    <property type="match status" value="1"/>
</dbReference>
<dbReference type="GO" id="GO:0005783">
    <property type="term" value="C:endoplasmic reticulum"/>
    <property type="evidence" value="ECO:0007669"/>
    <property type="project" value="TreeGrafter"/>
</dbReference>
<dbReference type="SMART" id="SM00702">
    <property type="entry name" value="P4Hc"/>
    <property type="match status" value="1"/>
</dbReference>
<evidence type="ECO:0000256" key="3">
    <source>
        <dbReference type="ARBA" id="ARBA00022964"/>
    </source>
</evidence>
<keyword evidence="3" id="KW-0223">Dioxygenase</keyword>
<evidence type="ECO:0000313" key="8">
    <source>
        <dbReference type="EMBL" id="KAJ5732597.1"/>
    </source>
</evidence>
<feature type="compositionally biased region" description="Low complexity" evidence="6">
    <location>
        <begin position="18"/>
        <end position="28"/>
    </location>
</feature>
<keyword evidence="2" id="KW-0479">Metal-binding</keyword>
<dbReference type="InterPro" id="IPR005123">
    <property type="entry name" value="Oxoglu/Fe-dep_dioxygenase_dom"/>
</dbReference>
<feature type="region of interest" description="Disordered" evidence="6">
    <location>
        <begin position="1"/>
        <end position="35"/>
    </location>
</feature>
<dbReference type="InterPro" id="IPR006620">
    <property type="entry name" value="Pro_4_hyd_alph"/>
</dbReference>
<evidence type="ECO:0000313" key="9">
    <source>
        <dbReference type="Proteomes" id="UP001215712"/>
    </source>
</evidence>
<accession>A0AAD6HRF4</accession>
<dbReference type="InterPro" id="IPR045054">
    <property type="entry name" value="P4HA-like"/>
</dbReference>
<organism evidence="8 9">
    <name type="scientific">Penicillium malachiteum</name>
    <dbReference type="NCBI Taxonomy" id="1324776"/>
    <lineage>
        <taxon>Eukaryota</taxon>
        <taxon>Fungi</taxon>
        <taxon>Dikarya</taxon>
        <taxon>Ascomycota</taxon>
        <taxon>Pezizomycotina</taxon>
        <taxon>Eurotiomycetes</taxon>
        <taxon>Eurotiomycetidae</taxon>
        <taxon>Eurotiales</taxon>
        <taxon>Aspergillaceae</taxon>
        <taxon>Penicillium</taxon>
    </lineage>
</organism>
<evidence type="ECO:0000256" key="6">
    <source>
        <dbReference type="SAM" id="MobiDB-lite"/>
    </source>
</evidence>
<dbReference type="GO" id="GO:0005506">
    <property type="term" value="F:iron ion binding"/>
    <property type="evidence" value="ECO:0007669"/>
    <property type="project" value="InterPro"/>
</dbReference>
<dbReference type="GO" id="GO:0031418">
    <property type="term" value="F:L-ascorbic acid binding"/>
    <property type="evidence" value="ECO:0007669"/>
    <property type="project" value="InterPro"/>
</dbReference>
<dbReference type="Pfam" id="PF13640">
    <property type="entry name" value="2OG-FeII_Oxy_3"/>
    <property type="match status" value="1"/>
</dbReference>
<dbReference type="PANTHER" id="PTHR10869">
    <property type="entry name" value="PROLYL 4-HYDROXYLASE ALPHA SUBUNIT"/>
    <property type="match status" value="1"/>
</dbReference>
<evidence type="ECO:0000256" key="4">
    <source>
        <dbReference type="ARBA" id="ARBA00023002"/>
    </source>
</evidence>
<comment type="caution">
    <text evidence="8">The sequence shown here is derived from an EMBL/GenBank/DDBJ whole genome shotgun (WGS) entry which is preliminary data.</text>
</comment>
<name>A0AAD6HRF4_9EURO</name>
<comment type="cofactor">
    <cofactor evidence="1">
        <name>L-ascorbate</name>
        <dbReference type="ChEBI" id="CHEBI:38290"/>
    </cofactor>
</comment>
<protein>
    <recommendedName>
        <fullName evidence="7">Fe2OG dioxygenase domain-containing protein</fullName>
    </recommendedName>
</protein>
<reference evidence="8" key="1">
    <citation type="journal article" date="2023" name="IMA Fungus">
        <title>Comparative genomic study of the Penicillium genus elucidates a diverse pangenome and 15 lateral gene transfer events.</title>
        <authorList>
            <person name="Petersen C."/>
            <person name="Sorensen T."/>
            <person name="Nielsen M.R."/>
            <person name="Sondergaard T.E."/>
            <person name="Sorensen J.L."/>
            <person name="Fitzpatrick D.A."/>
            <person name="Frisvad J.C."/>
            <person name="Nielsen K.L."/>
        </authorList>
    </citation>
    <scope>NUCLEOTIDE SEQUENCE</scope>
    <source>
        <strain evidence="8">IBT 17514</strain>
    </source>
</reference>
<keyword evidence="4" id="KW-0560">Oxidoreductase</keyword>
<keyword evidence="5" id="KW-0408">Iron</keyword>
<feature type="domain" description="Fe2OG dioxygenase" evidence="7">
    <location>
        <begin position="156"/>
        <end position="271"/>
    </location>
</feature>
<proteinExistence type="predicted"/>
<keyword evidence="9" id="KW-1185">Reference proteome</keyword>
<dbReference type="Proteomes" id="UP001215712">
    <property type="component" value="Unassembled WGS sequence"/>
</dbReference>
<reference evidence="8" key="2">
    <citation type="submission" date="2023-01" db="EMBL/GenBank/DDBJ databases">
        <authorList>
            <person name="Petersen C."/>
        </authorList>
    </citation>
    <scope>NUCLEOTIDE SEQUENCE</scope>
    <source>
        <strain evidence="8">IBT 17514</strain>
    </source>
</reference>
<dbReference type="AlphaFoldDB" id="A0AAD6HRF4"/>
<dbReference type="GO" id="GO:0004656">
    <property type="term" value="F:procollagen-proline 4-dioxygenase activity"/>
    <property type="evidence" value="ECO:0007669"/>
    <property type="project" value="TreeGrafter"/>
</dbReference>
<evidence type="ECO:0000256" key="2">
    <source>
        <dbReference type="ARBA" id="ARBA00022723"/>
    </source>
</evidence>
<evidence type="ECO:0000259" key="7">
    <source>
        <dbReference type="PROSITE" id="PS51471"/>
    </source>
</evidence>
<gene>
    <name evidence="8" type="ORF">N7493_004078</name>
</gene>
<dbReference type="Gene3D" id="2.60.120.620">
    <property type="entry name" value="q2cbj1_9rhob like domain"/>
    <property type="match status" value="1"/>
</dbReference>